<proteinExistence type="predicted"/>
<reference evidence="1" key="1">
    <citation type="submission" date="2021-05" db="EMBL/GenBank/DDBJ databases">
        <authorList>
            <person name="Alioto T."/>
            <person name="Alioto T."/>
            <person name="Gomez Garrido J."/>
        </authorList>
    </citation>
    <scope>NUCLEOTIDE SEQUENCE</scope>
</reference>
<sequence length="109" mass="12465">MIRHKTHSGIYERFLSPRCSTENDPGRRHTHRGEFGKTNEHRHKTLLSFEIQSIDTHPSMCPESESVMLCNKCNNVLDTNYTSSNVLKTAIYLNTTYSVLKSILSLTGH</sequence>
<dbReference type="EMBL" id="HBUF01359974">
    <property type="protein sequence ID" value="CAG6720155.1"/>
    <property type="molecule type" value="Transcribed_RNA"/>
</dbReference>
<accession>A0A8D8Y6P1</accession>
<organism evidence="1">
    <name type="scientific">Cacopsylla melanoneura</name>
    <dbReference type="NCBI Taxonomy" id="428564"/>
    <lineage>
        <taxon>Eukaryota</taxon>
        <taxon>Metazoa</taxon>
        <taxon>Ecdysozoa</taxon>
        <taxon>Arthropoda</taxon>
        <taxon>Hexapoda</taxon>
        <taxon>Insecta</taxon>
        <taxon>Pterygota</taxon>
        <taxon>Neoptera</taxon>
        <taxon>Paraneoptera</taxon>
        <taxon>Hemiptera</taxon>
        <taxon>Sternorrhyncha</taxon>
        <taxon>Psylloidea</taxon>
        <taxon>Psyllidae</taxon>
        <taxon>Psyllinae</taxon>
        <taxon>Cacopsylla</taxon>
    </lineage>
</organism>
<dbReference type="AlphaFoldDB" id="A0A8D8Y6P1"/>
<name>A0A8D8Y6P1_9HEMI</name>
<protein>
    <submittedName>
        <fullName evidence="1">Uncharacterized protein</fullName>
    </submittedName>
</protein>
<evidence type="ECO:0000313" key="1">
    <source>
        <dbReference type="EMBL" id="CAG6720155.1"/>
    </source>
</evidence>